<sequence length="185" mass="21305">MESKVFARVIAALGALFKLNNHLVSDSIEVFMKIVSVNNSNMHVYANLYQGYATEFSKIIDDKPDENGLFEIYPMIEGNVSGYLLYIDDRPAALTAIQEKSAKEYEICDFYVLPCFRKNKLGKDFITNLFKRLEGSWEIKQVAGAEHAVKFWQNVVSDYTSGMFIEDKYLDEKWGLVTRQRFSHT</sequence>
<dbReference type="AlphaFoldDB" id="B5EU17"/>
<evidence type="ECO:0000313" key="1">
    <source>
        <dbReference type="EMBL" id="ACH64622.1"/>
    </source>
</evidence>
<dbReference type="EMBL" id="CP001133">
    <property type="protein sequence ID" value="ACH64622.1"/>
    <property type="molecule type" value="Genomic_DNA"/>
</dbReference>
<evidence type="ECO:0000313" key="2">
    <source>
        <dbReference type="Proteomes" id="UP000001857"/>
    </source>
</evidence>
<dbReference type="Gene3D" id="3.40.630.30">
    <property type="match status" value="1"/>
</dbReference>
<dbReference type="Proteomes" id="UP000001857">
    <property type="component" value="Chromosome II"/>
</dbReference>
<accession>B5EU17</accession>
<proteinExistence type="predicted"/>
<reference evidence="2" key="1">
    <citation type="submission" date="2008-08" db="EMBL/GenBank/DDBJ databases">
        <title>Complete sequence of Vibrio fischeri strain MJ11.</title>
        <authorList>
            <person name="Mandel M.J."/>
            <person name="Stabb E.V."/>
            <person name="Ruby E.G."/>
            <person name="Ferriera S."/>
            <person name="Johnson J."/>
            <person name="Kravitz S."/>
            <person name="Beeson K."/>
            <person name="Sutton G."/>
            <person name="Rogers Y.-H."/>
            <person name="Friedman R."/>
            <person name="Frazier M."/>
            <person name="Venter J.C."/>
        </authorList>
    </citation>
    <scope>NUCLEOTIDE SEQUENCE [LARGE SCALE GENOMIC DNA]</scope>
    <source>
        <strain evidence="2">MJ11</strain>
    </source>
</reference>
<dbReference type="SUPFAM" id="SSF55729">
    <property type="entry name" value="Acyl-CoA N-acyltransferases (Nat)"/>
    <property type="match status" value="1"/>
</dbReference>
<organism evidence="1 2">
    <name type="scientific">Aliivibrio fischeri (strain MJ11)</name>
    <name type="common">Vibrio fischeri</name>
    <dbReference type="NCBI Taxonomy" id="388396"/>
    <lineage>
        <taxon>Bacteria</taxon>
        <taxon>Pseudomonadati</taxon>
        <taxon>Pseudomonadota</taxon>
        <taxon>Gammaproteobacteria</taxon>
        <taxon>Vibrionales</taxon>
        <taxon>Vibrionaceae</taxon>
        <taxon>Aliivibrio</taxon>
    </lineage>
</organism>
<dbReference type="HOGENOM" id="CLU_112329_1_1_6"/>
<protein>
    <recommendedName>
        <fullName evidence="3">N-acetyltransferase domain-containing protein</fullName>
    </recommendedName>
</protein>
<gene>
    <name evidence="1" type="ordered locus">VFMJ11_A0636</name>
</gene>
<name>B5EU17_ALIFM</name>
<dbReference type="KEGG" id="vfm:VFMJ11_A0636"/>
<reference evidence="1 2" key="2">
    <citation type="journal article" date="2009" name="Nature">
        <title>A single regulatory gene is sufficient to alter bacterial host range.</title>
        <authorList>
            <person name="Mandel M.J."/>
            <person name="Wollenberg M.S."/>
            <person name="Stabb E.V."/>
            <person name="Visick K.L."/>
            <person name="Ruby E.G."/>
        </authorList>
    </citation>
    <scope>NUCLEOTIDE SEQUENCE [LARGE SCALE GENOMIC DNA]</scope>
    <source>
        <strain evidence="1 2">MJ11</strain>
    </source>
</reference>
<dbReference type="InterPro" id="IPR016181">
    <property type="entry name" value="Acyl_CoA_acyltransferase"/>
</dbReference>
<evidence type="ECO:0008006" key="3">
    <source>
        <dbReference type="Google" id="ProtNLM"/>
    </source>
</evidence>